<protein>
    <submittedName>
        <fullName evidence="1">Uncharacterized protein</fullName>
    </submittedName>
</protein>
<dbReference type="RefSeq" id="WP_186282059.1">
    <property type="nucleotide sequence ID" value="NZ_JACMSF010000009.1"/>
</dbReference>
<proteinExistence type="predicted"/>
<gene>
    <name evidence="1" type="ORF">H4N64_11100</name>
</gene>
<dbReference type="Proteomes" id="UP000584670">
    <property type="component" value="Unassembled WGS sequence"/>
</dbReference>
<comment type="caution">
    <text evidence="1">The sequence shown here is derived from an EMBL/GenBank/DDBJ whole genome shotgun (WGS) entry which is preliminary data.</text>
</comment>
<reference evidence="1 2" key="1">
    <citation type="submission" date="2020-08" db="EMBL/GenBank/DDBJ databases">
        <title>Streptomyces sp. PSKA01 genome sequencing and assembly.</title>
        <authorList>
            <person name="Mandal S."/>
            <person name="Maiti P.K."/>
            <person name="Das P."/>
        </authorList>
    </citation>
    <scope>NUCLEOTIDE SEQUENCE [LARGE SCALE GENOMIC DNA]</scope>
    <source>
        <strain evidence="1 2">PSKA01</strain>
    </source>
</reference>
<organism evidence="1 2">
    <name type="scientific">Streptomyces cupreus</name>
    <dbReference type="NCBI Taxonomy" id="2759956"/>
    <lineage>
        <taxon>Bacteria</taxon>
        <taxon>Bacillati</taxon>
        <taxon>Actinomycetota</taxon>
        <taxon>Actinomycetes</taxon>
        <taxon>Kitasatosporales</taxon>
        <taxon>Streptomycetaceae</taxon>
        <taxon>Streptomyces</taxon>
    </lineage>
</organism>
<evidence type="ECO:0000313" key="2">
    <source>
        <dbReference type="Proteomes" id="UP000584670"/>
    </source>
</evidence>
<accession>A0A7X1J0V2</accession>
<evidence type="ECO:0000313" key="1">
    <source>
        <dbReference type="EMBL" id="MBC2902148.1"/>
    </source>
</evidence>
<sequence>MTALALPAGKAVPDWAWPLDGVSWNRDPQLSVEERAVLVQAGPRLLMSSQLTRAERGALERLLRPLEQVRSCLWIPDKAGHHRWVDYQVVGMLLTCTAETDSTWWGWDQSTWTRVIGPDAQDWSR</sequence>
<dbReference type="AlphaFoldDB" id="A0A7X1J0V2"/>
<dbReference type="EMBL" id="JACMSF010000009">
    <property type="protein sequence ID" value="MBC2902148.1"/>
    <property type="molecule type" value="Genomic_DNA"/>
</dbReference>
<keyword evidence="2" id="KW-1185">Reference proteome</keyword>
<name>A0A7X1J0V2_9ACTN</name>